<dbReference type="EMBL" id="MU151252">
    <property type="protein sequence ID" value="KAF9446322.1"/>
    <property type="molecule type" value="Genomic_DNA"/>
</dbReference>
<dbReference type="AlphaFoldDB" id="A0A9P5XAC7"/>
<dbReference type="PROSITE" id="PS50011">
    <property type="entry name" value="PROTEIN_KINASE_DOM"/>
    <property type="match status" value="1"/>
</dbReference>
<dbReference type="InterPro" id="IPR008271">
    <property type="entry name" value="Ser/Thr_kinase_AS"/>
</dbReference>
<accession>A0A9P5XAC7</accession>
<organism evidence="2 3">
    <name type="scientific">Macrolepiota fuliginosa MF-IS2</name>
    <dbReference type="NCBI Taxonomy" id="1400762"/>
    <lineage>
        <taxon>Eukaryota</taxon>
        <taxon>Fungi</taxon>
        <taxon>Dikarya</taxon>
        <taxon>Basidiomycota</taxon>
        <taxon>Agaricomycotina</taxon>
        <taxon>Agaricomycetes</taxon>
        <taxon>Agaricomycetidae</taxon>
        <taxon>Agaricales</taxon>
        <taxon>Agaricineae</taxon>
        <taxon>Agaricaceae</taxon>
        <taxon>Macrolepiota</taxon>
    </lineage>
</organism>
<name>A0A9P5XAC7_9AGAR</name>
<dbReference type="GO" id="GO:0005524">
    <property type="term" value="F:ATP binding"/>
    <property type="evidence" value="ECO:0007669"/>
    <property type="project" value="InterPro"/>
</dbReference>
<dbReference type="InterPro" id="IPR011009">
    <property type="entry name" value="Kinase-like_dom_sf"/>
</dbReference>
<keyword evidence="2" id="KW-0808">Transferase</keyword>
<keyword evidence="3" id="KW-1185">Reference proteome</keyword>
<dbReference type="GO" id="GO:0005737">
    <property type="term" value="C:cytoplasm"/>
    <property type="evidence" value="ECO:0007669"/>
    <property type="project" value="TreeGrafter"/>
</dbReference>
<dbReference type="InterPro" id="IPR050167">
    <property type="entry name" value="Ser_Thr_protein_kinase"/>
</dbReference>
<proteinExistence type="predicted"/>
<dbReference type="GO" id="GO:0004672">
    <property type="term" value="F:protein kinase activity"/>
    <property type="evidence" value="ECO:0007669"/>
    <property type="project" value="InterPro"/>
</dbReference>
<evidence type="ECO:0000259" key="1">
    <source>
        <dbReference type="PROSITE" id="PS50011"/>
    </source>
</evidence>
<feature type="non-terminal residue" evidence="2">
    <location>
        <position position="1"/>
    </location>
</feature>
<feature type="non-terminal residue" evidence="2">
    <location>
        <position position="114"/>
    </location>
</feature>
<comment type="caution">
    <text evidence="2">The sequence shown here is derived from an EMBL/GenBank/DDBJ whole genome shotgun (WGS) entry which is preliminary data.</text>
</comment>
<evidence type="ECO:0000313" key="2">
    <source>
        <dbReference type="EMBL" id="KAF9446322.1"/>
    </source>
</evidence>
<dbReference type="InterPro" id="IPR000719">
    <property type="entry name" value="Prot_kinase_dom"/>
</dbReference>
<dbReference type="Proteomes" id="UP000807342">
    <property type="component" value="Unassembled WGS sequence"/>
</dbReference>
<keyword evidence="2" id="KW-0418">Kinase</keyword>
<feature type="domain" description="Protein kinase" evidence="1">
    <location>
        <begin position="1"/>
        <end position="114"/>
    </location>
</feature>
<dbReference type="Gene3D" id="1.10.510.10">
    <property type="entry name" value="Transferase(Phosphotransferase) domain 1"/>
    <property type="match status" value="1"/>
</dbReference>
<reference evidence="2" key="1">
    <citation type="submission" date="2020-11" db="EMBL/GenBank/DDBJ databases">
        <authorList>
            <consortium name="DOE Joint Genome Institute"/>
            <person name="Ahrendt S."/>
            <person name="Riley R."/>
            <person name="Andreopoulos W."/>
            <person name="Labutti K."/>
            <person name="Pangilinan J."/>
            <person name="Ruiz-Duenas F.J."/>
            <person name="Barrasa J.M."/>
            <person name="Sanchez-Garcia M."/>
            <person name="Camarero S."/>
            <person name="Miyauchi S."/>
            <person name="Serrano A."/>
            <person name="Linde D."/>
            <person name="Babiker R."/>
            <person name="Drula E."/>
            <person name="Ayuso-Fernandez I."/>
            <person name="Pacheco R."/>
            <person name="Padilla G."/>
            <person name="Ferreira P."/>
            <person name="Barriuso J."/>
            <person name="Kellner H."/>
            <person name="Castanera R."/>
            <person name="Alfaro M."/>
            <person name="Ramirez L."/>
            <person name="Pisabarro A.G."/>
            <person name="Kuo A."/>
            <person name="Tritt A."/>
            <person name="Lipzen A."/>
            <person name="He G."/>
            <person name="Yan M."/>
            <person name="Ng V."/>
            <person name="Cullen D."/>
            <person name="Martin F."/>
            <person name="Rosso M.-N."/>
            <person name="Henrissat B."/>
            <person name="Hibbett D."/>
            <person name="Martinez A.T."/>
            <person name="Grigoriev I.V."/>
        </authorList>
    </citation>
    <scope>NUCLEOTIDE SEQUENCE</scope>
    <source>
        <strain evidence="2">MF-IS2</strain>
    </source>
</reference>
<dbReference type="PANTHER" id="PTHR23257">
    <property type="entry name" value="SERINE-THREONINE PROTEIN KINASE"/>
    <property type="match status" value="1"/>
</dbReference>
<sequence>TRGYPVPISPHCNNNISRFLIPHPDIGMVDAMRVENGIQYLHGRDIVHGDLKPRNILMRGGHPLLCDFCRSMVLTMRGFTTKPAVTARYQAPELLYGMIVSPDKPADVYAFGVT</sequence>
<dbReference type="OrthoDB" id="5966500at2759"/>
<evidence type="ECO:0000313" key="3">
    <source>
        <dbReference type="Proteomes" id="UP000807342"/>
    </source>
</evidence>
<dbReference type="PROSITE" id="PS00108">
    <property type="entry name" value="PROTEIN_KINASE_ST"/>
    <property type="match status" value="1"/>
</dbReference>
<dbReference type="GO" id="GO:0007165">
    <property type="term" value="P:signal transduction"/>
    <property type="evidence" value="ECO:0007669"/>
    <property type="project" value="TreeGrafter"/>
</dbReference>
<dbReference type="Pfam" id="PF00069">
    <property type="entry name" value="Pkinase"/>
    <property type="match status" value="1"/>
</dbReference>
<protein>
    <submittedName>
        <fullName evidence="2">Kinase-like protein</fullName>
    </submittedName>
</protein>
<gene>
    <name evidence="2" type="ORF">P691DRAFT_653838</name>
</gene>
<dbReference type="SUPFAM" id="SSF56112">
    <property type="entry name" value="Protein kinase-like (PK-like)"/>
    <property type="match status" value="1"/>
</dbReference>